<dbReference type="Pfam" id="PF07992">
    <property type="entry name" value="Pyr_redox_2"/>
    <property type="match status" value="1"/>
</dbReference>
<dbReference type="RefSeq" id="WP_083052857.1">
    <property type="nucleotide sequence ID" value="NZ_MWQY01000028.1"/>
</dbReference>
<dbReference type="PRINTS" id="PR00411">
    <property type="entry name" value="PNDRDTASEI"/>
</dbReference>
<dbReference type="PRINTS" id="PR00368">
    <property type="entry name" value="FADPNR"/>
</dbReference>
<accession>A0A1Y1RTN9</accession>
<dbReference type="PANTHER" id="PTHR43429">
    <property type="entry name" value="PYRIDINE NUCLEOTIDE-DISULFIDE OXIDOREDUCTASE DOMAIN-CONTAINING"/>
    <property type="match status" value="1"/>
</dbReference>
<evidence type="ECO:0000259" key="7">
    <source>
        <dbReference type="PROSITE" id="PS50206"/>
    </source>
</evidence>
<keyword evidence="3" id="KW-0285">Flavoprotein</keyword>
<protein>
    <submittedName>
        <fullName evidence="8">CoA-disulfide reductase</fullName>
    </submittedName>
</protein>
<dbReference type="InterPro" id="IPR036873">
    <property type="entry name" value="Rhodanese-like_dom_sf"/>
</dbReference>
<dbReference type="SUPFAM" id="SSF52821">
    <property type="entry name" value="Rhodanese/Cell cycle control phosphatase"/>
    <property type="match status" value="2"/>
</dbReference>
<evidence type="ECO:0000256" key="6">
    <source>
        <dbReference type="ARBA" id="ARBA00023284"/>
    </source>
</evidence>
<dbReference type="CDD" id="cd00158">
    <property type="entry name" value="RHOD"/>
    <property type="match status" value="2"/>
</dbReference>
<dbReference type="GO" id="GO:0016491">
    <property type="term" value="F:oxidoreductase activity"/>
    <property type="evidence" value="ECO:0007669"/>
    <property type="project" value="UniProtKB-KW"/>
</dbReference>
<name>A0A1Y1RTN9_9SPIO</name>
<evidence type="ECO:0000256" key="2">
    <source>
        <dbReference type="ARBA" id="ARBA00009130"/>
    </source>
</evidence>
<dbReference type="InterPro" id="IPR023753">
    <property type="entry name" value="FAD/NAD-binding_dom"/>
</dbReference>
<organism evidence="8 9">
    <name type="scientific">Marispirochaeta aestuarii</name>
    <dbReference type="NCBI Taxonomy" id="1963862"/>
    <lineage>
        <taxon>Bacteria</taxon>
        <taxon>Pseudomonadati</taxon>
        <taxon>Spirochaetota</taxon>
        <taxon>Spirochaetia</taxon>
        <taxon>Spirochaetales</taxon>
        <taxon>Spirochaetaceae</taxon>
        <taxon>Marispirochaeta</taxon>
    </lineage>
</organism>
<dbReference type="OrthoDB" id="9802028at2"/>
<dbReference type="InterPro" id="IPR036188">
    <property type="entry name" value="FAD/NAD-bd_sf"/>
</dbReference>
<evidence type="ECO:0000313" key="9">
    <source>
        <dbReference type="Proteomes" id="UP000192343"/>
    </source>
</evidence>
<dbReference type="Gene3D" id="3.50.50.60">
    <property type="entry name" value="FAD/NAD(P)-binding domain"/>
    <property type="match status" value="2"/>
</dbReference>
<evidence type="ECO:0000256" key="1">
    <source>
        <dbReference type="ARBA" id="ARBA00001974"/>
    </source>
</evidence>
<dbReference type="InterPro" id="IPR001763">
    <property type="entry name" value="Rhodanese-like_dom"/>
</dbReference>
<evidence type="ECO:0000256" key="3">
    <source>
        <dbReference type="ARBA" id="ARBA00022630"/>
    </source>
</evidence>
<dbReference type="SUPFAM" id="SSF55424">
    <property type="entry name" value="FAD/NAD-linked reductases, dimerisation (C-terminal) domain"/>
    <property type="match status" value="1"/>
</dbReference>
<dbReference type="SUPFAM" id="SSF51905">
    <property type="entry name" value="FAD/NAD(P)-binding domain"/>
    <property type="match status" value="1"/>
</dbReference>
<evidence type="ECO:0000256" key="4">
    <source>
        <dbReference type="ARBA" id="ARBA00022827"/>
    </source>
</evidence>
<feature type="domain" description="Rhodanese" evidence="7">
    <location>
        <begin position="462"/>
        <end position="550"/>
    </location>
</feature>
<dbReference type="InterPro" id="IPR016156">
    <property type="entry name" value="FAD/NAD-linked_Rdtase_dimer_sf"/>
</dbReference>
<comment type="caution">
    <text evidence="8">The sequence shown here is derived from an EMBL/GenBank/DDBJ whole genome shotgun (WGS) entry which is preliminary data.</text>
</comment>
<dbReference type="PANTHER" id="PTHR43429:SF1">
    <property type="entry name" value="NAD(P)H SULFUR OXIDOREDUCTASE (COA-DEPENDENT)"/>
    <property type="match status" value="1"/>
</dbReference>
<feature type="domain" description="Rhodanese" evidence="7">
    <location>
        <begin position="585"/>
        <end position="663"/>
    </location>
</feature>
<comment type="cofactor">
    <cofactor evidence="1">
        <name>FAD</name>
        <dbReference type="ChEBI" id="CHEBI:57692"/>
    </cofactor>
</comment>
<keyword evidence="6" id="KW-0676">Redox-active center</keyword>
<dbReference type="Proteomes" id="UP000192343">
    <property type="component" value="Unassembled WGS sequence"/>
</dbReference>
<keyword evidence="4" id="KW-0274">FAD</keyword>
<dbReference type="InterPro" id="IPR004099">
    <property type="entry name" value="Pyr_nucl-diS_OxRdtase_dimer"/>
</dbReference>
<dbReference type="EMBL" id="MWQY01000028">
    <property type="protein sequence ID" value="ORC30747.1"/>
    <property type="molecule type" value="Genomic_DNA"/>
</dbReference>
<dbReference type="Gene3D" id="3.40.250.10">
    <property type="entry name" value="Rhodanese-like domain"/>
    <property type="match status" value="2"/>
</dbReference>
<keyword evidence="9" id="KW-1185">Reference proteome</keyword>
<proteinExistence type="inferred from homology"/>
<evidence type="ECO:0000313" key="8">
    <source>
        <dbReference type="EMBL" id="ORC30747.1"/>
    </source>
</evidence>
<comment type="similarity">
    <text evidence="2">Belongs to the class-III pyridine nucleotide-disulfide oxidoreductase family.</text>
</comment>
<dbReference type="AlphaFoldDB" id="A0A1Y1RTN9"/>
<sequence>MQKLLIIGGVAAGATAAARARRLDAKAEITVLEAGPDVSFANCGLPYYIGGDIDSRSKLILQSPESFKSQYNVTVITETEALSLDREGKKVRALHKPSGEEREYSYDSLILAQGGKPLVPPLKGVGLDHVFSLWTLQDMDGIDDFIRTRNPENAVVVGGGFIGLEMVEALRKRGLQVSVVERLPHVMPVMEGEIAGFLQEELLSYGVGVYTSRSVEEISSSQVLLDDGTRLRADMVLMSVGVRPTLKLATEAGLELGDAGGLLVDQYLRTSDPGIFAAGDMVEIEHRINGAKVRIPLAGPANRQGRIAANNALGVPKSYSGSQGTSIVRVFEAVAGSTGLNLNQARQAGFRAEAVTVHKEHHTSYYPGSQQVTVLVIYDRETGRILGGQTAGYAGADRRLDVLATAAAAGMRVHELAELDLAYSPPLGSANDAINMAAFAAENRISGYSPALTAAELDQFVQRHKPAFIDVRDYFAFERSHVNGADHVPLTHLAQRIGSIVKDRPVIVYDDTGKKAHQALRQLVQAGFDEVYNLSGGYTSLERHARALGFSHLHVPLLQPEEKSLEGNGEEEDELAVQESAGTLSGHGTLVIDVRTPEEFSFGAYPDSVNIPLDALGYRAEEITDKNREIIVYCASGARSAYASRMLRQMGFSDVKNGGGLMDMMENLA</sequence>
<dbReference type="InterPro" id="IPR050260">
    <property type="entry name" value="FAD-bd_OxRdtase"/>
</dbReference>
<keyword evidence="5" id="KW-0560">Oxidoreductase</keyword>
<dbReference type="Pfam" id="PF02852">
    <property type="entry name" value="Pyr_redox_dim"/>
    <property type="match status" value="1"/>
</dbReference>
<evidence type="ECO:0000256" key="5">
    <source>
        <dbReference type="ARBA" id="ARBA00023002"/>
    </source>
</evidence>
<gene>
    <name evidence="8" type="ORF">B4O97_17740</name>
</gene>
<dbReference type="Pfam" id="PF00581">
    <property type="entry name" value="Rhodanese"/>
    <property type="match status" value="2"/>
</dbReference>
<reference evidence="8 9" key="1">
    <citation type="submission" date="2017-03" db="EMBL/GenBank/DDBJ databases">
        <title>Draft Genome sequence of Marispirochaeta sp. strain JC444.</title>
        <authorList>
            <person name="Shivani Y."/>
            <person name="Subhash Y."/>
            <person name="Sasikala C."/>
            <person name="Ramana C."/>
        </authorList>
    </citation>
    <scope>NUCLEOTIDE SEQUENCE [LARGE SCALE GENOMIC DNA]</scope>
    <source>
        <strain evidence="8 9">JC444</strain>
    </source>
</reference>
<dbReference type="STRING" id="1963862.B4O97_17740"/>
<dbReference type="SMART" id="SM00450">
    <property type="entry name" value="RHOD"/>
    <property type="match status" value="2"/>
</dbReference>
<dbReference type="PROSITE" id="PS50206">
    <property type="entry name" value="RHODANESE_3"/>
    <property type="match status" value="2"/>
</dbReference>